<dbReference type="AlphaFoldDB" id="A0A672LK82"/>
<dbReference type="InParanoid" id="A0A672LK82"/>
<proteinExistence type="predicted"/>
<evidence type="ECO:0000313" key="2">
    <source>
        <dbReference type="Proteomes" id="UP000472262"/>
    </source>
</evidence>
<name>A0A672LK82_SINGR</name>
<dbReference type="Ensembl" id="ENSSGRT00000025941.1">
    <property type="protein sequence ID" value="ENSSGRP00000024059.1"/>
    <property type="gene ID" value="ENSSGRG00000014171.1"/>
</dbReference>
<accession>A0A672LK82</accession>
<dbReference type="Proteomes" id="UP000472262">
    <property type="component" value="Unassembled WGS sequence"/>
</dbReference>
<protein>
    <submittedName>
        <fullName evidence="1">Uncharacterized protein</fullName>
    </submittedName>
</protein>
<reference evidence="1" key="1">
    <citation type="submission" date="2025-08" db="UniProtKB">
        <authorList>
            <consortium name="Ensembl"/>
        </authorList>
    </citation>
    <scope>IDENTIFICATION</scope>
</reference>
<organism evidence="1 2">
    <name type="scientific">Sinocyclocheilus grahami</name>
    <name type="common">Dianchi golden-line fish</name>
    <name type="synonym">Barbus grahami</name>
    <dbReference type="NCBI Taxonomy" id="75366"/>
    <lineage>
        <taxon>Eukaryota</taxon>
        <taxon>Metazoa</taxon>
        <taxon>Chordata</taxon>
        <taxon>Craniata</taxon>
        <taxon>Vertebrata</taxon>
        <taxon>Euteleostomi</taxon>
        <taxon>Actinopterygii</taxon>
        <taxon>Neopterygii</taxon>
        <taxon>Teleostei</taxon>
        <taxon>Ostariophysi</taxon>
        <taxon>Cypriniformes</taxon>
        <taxon>Cyprinidae</taxon>
        <taxon>Cyprininae</taxon>
        <taxon>Sinocyclocheilus</taxon>
    </lineage>
</organism>
<reference evidence="1" key="2">
    <citation type="submission" date="2025-09" db="UniProtKB">
        <authorList>
            <consortium name="Ensembl"/>
        </authorList>
    </citation>
    <scope>IDENTIFICATION</scope>
</reference>
<evidence type="ECO:0000313" key="1">
    <source>
        <dbReference type="Ensembl" id="ENSSGRP00000024059.1"/>
    </source>
</evidence>
<sequence>MYFEQSDCKLSYSLLRWQVAGCRKGAARRGKQASNPKLDSYLGHVQAQTGENFWMEWKLFISLVCLGHFASCESARYQLSMLSCDDPVFSESACDALKELGFTVLTENEVHTSTDLTSYCWCPIVNLDSHRFTFFLHKDSQALTKFCFRWQVCDGTSLPCSPRFLDVFSDSAHSVPSGL</sequence>
<keyword evidence="2" id="KW-1185">Reference proteome</keyword>